<protein>
    <submittedName>
        <fullName evidence="2">Uncharacterized protein</fullName>
    </submittedName>
</protein>
<keyword evidence="3" id="KW-1185">Reference proteome</keyword>
<feature type="transmembrane region" description="Helical" evidence="1">
    <location>
        <begin position="27"/>
        <end position="46"/>
    </location>
</feature>
<keyword evidence="1" id="KW-0812">Transmembrane</keyword>
<name>A0ABP3XUZ1_9FLAO</name>
<gene>
    <name evidence="2" type="ORF">GCM10009117_13360</name>
</gene>
<organism evidence="2 3">
    <name type="scientific">Gangjinia marincola</name>
    <dbReference type="NCBI Taxonomy" id="578463"/>
    <lineage>
        <taxon>Bacteria</taxon>
        <taxon>Pseudomonadati</taxon>
        <taxon>Bacteroidota</taxon>
        <taxon>Flavobacteriia</taxon>
        <taxon>Flavobacteriales</taxon>
        <taxon>Flavobacteriaceae</taxon>
        <taxon>Gangjinia</taxon>
    </lineage>
</organism>
<feature type="transmembrane region" description="Helical" evidence="1">
    <location>
        <begin position="176"/>
        <end position="197"/>
    </location>
</feature>
<feature type="transmembrane region" description="Helical" evidence="1">
    <location>
        <begin position="217"/>
        <end position="240"/>
    </location>
</feature>
<accession>A0ABP3XUZ1</accession>
<comment type="caution">
    <text evidence="2">The sequence shown here is derived from an EMBL/GenBank/DDBJ whole genome shotgun (WGS) entry which is preliminary data.</text>
</comment>
<keyword evidence="1" id="KW-1133">Transmembrane helix</keyword>
<evidence type="ECO:0000256" key="1">
    <source>
        <dbReference type="SAM" id="Phobius"/>
    </source>
</evidence>
<feature type="transmembrane region" description="Helical" evidence="1">
    <location>
        <begin position="270"/>
        <end position="288"/>
    </location>
</feature>
<proteinExistence type="predicted"/>
<feature type="transmembrane region" description="Helical" evidence="1">
    <location>
        <begin position="66"/>
        <end position="86"/>
    </location>
</feature>
<keyword evidence="1" id="KW-0472">Membrane</keyword>
<reference evidence="3" key="1">
    <citation type="journal article" date="2019" name="Int. J. Syst. Evol. Microbiol.">
        <title>The Global Catalogue of Microorganisms (GCM) 10K type strain sequencing project: providing services to taxonomists for standard genome sequencing and annotation.</title>
        <authorList>
            <consortium name="The Broad Institute Genomics Platform"/>
            <consortium name="The Broad Institute Genome Sequencing Center for Infectious Disease"/>
            <person name="Wu L."/>
            <person name="Ma J."/>
        </authorList>
    </citation>
    <scope>NUCLEOTIDE SEQUENCE [LARGE SCALE GENOMIC DNA]</scope>
    <source>
        <strain evidence="3">JCM 16082</strain>
    </source>
</reference>
<feature type="transmembrane region" description="Helical" evidence="1">
    <location>
        <begin position="130"/>
        <end position="149"/>
    </location>
</feature>
<dbReference type="Proteomes" id="UP001500507">
    <property type="component" value="Unassembled WGS sequence"/>
</dbReference>
<evidence type="ECO:0000313" key="3">
    <source>
        <dbReference type="Proteomes" id="UP001500507"/>
    </source>
</evidence>
<feature type="transmembrane region" description="Helical" evidence="1">
    <location>
        <begin position="247"/>
        <end position="264"/>
    </location>
</feature>
<sequence length="309" mass="36509">MSSLKKYVEKIFNVLLSEETRTKTEHAFILVAVLSFVVHLLLIFLVDLGWIENVRDSALLTDPIAAIYTPFSFILLYEVYLLIFYLPKSISNYIVKQYEIITLIVIRRIFKDLANLEMTPNWFKEPDDLQFTYDIITTLILFFLIYLFYKMKSRYAFKHQNDLPKRLKKFIYRKKIIAIVLAPTFIAMAVYSLWNWIYENFISVDRMVNNLSDINDIFFDEFFTLLILTDVLLLLLSFFNTDLFYKIIRNSGFIISTILIRLSFTASGALNNALIVMAVLFGVLILYLHNSFDRYNASLREEEREIQEE</sequence>
<dbReference type="RefSeq" id="WP_343765079.1">
    <property type="nucleotide sequence ID" value="NZ_BAAAFG010000013.1"/>
</dbReference>
<feature type="transmembrane region" description="Helical" evidence="1">
    <location>
        <begin position="93"/>
        <end position="110"/>
    </location>
</feature>
<dbReference type="EMBL" id="BAAAFG010000013">
    <property type="protein sequence ID" value="GAA0872189.1"/>
    <property type="molecule type" value="Genomic_DNA"/>
</dbReference>
<evidence type="ECO:0000313" key="2">
    <source>
        <dbReference type="EMBL" id="GAA0872189.1"/>
    </source>
</evidence>